<evidence type="ECO:0000313" key="1">
    <source>
        <dbReference type="EMBL" id="GAI39657.1"/>
    </source>
</evidence>
<sequence>MIELDYPEGATPINADEIEGLLLTHITTRAELDRWEQDNINEALTWIEERKPKDVLNESFMKLLHSKMFCNVWKWAGTFRQSEKSIGVSWYRISIELRKLCDDIKYWIENKTFSEDEIAARLEDGNWLMANSN</sequence>
<dbReference type="AlphaFoldDB" id="X1N6L2"/>
<protein>
    <submittedName>
        <fullName evidence="1">Uncharacterized protein</fullName>
    </submittedName>
</protein>
<dbReference type="NCBIfam" id="TIGR02613">
    <property type="entry name" value="mob_myst_B"/>
    <property type="match status" value="1"/>
</dbReference>
<organism evidence="1">
    <name type="scientific">marine sediment metagenome</name>
    <dbReference type="NCBI Taxonomy" id="412755"/>
    <lineage>
        <taxon>unclassified sequences</taxon>
        <taxon>metagenomes</taxon>
        <taxon>ecological metagenomes</taxon>
    </lineage>
</organism>
<name>X1N6L2_9ZZZZ</name>
<dbReference type="Gene3D" id="1.10.3290.10">
    <property type="entry name" value="Fido-like domain"/>
    <property type="match status" value="1"/>
</dbReference>
<gene>
    <name evidence="1" type="ORF">S06H3_51850</name>
</gene>
<dbReference type="InterPro" id="IPR036597">
    <property type="entry name" value="Fido-like_dom_sf"/>
</dbReference>
<accession>X1N6L2</accession>
<reference evidence="1" key="1">
    <citation type="journal article" date="2014" name="Front. Microbiol.">
        <title>High frequency of phylogenetically diverse reductive dehalogenase-homologous genes in deep subseafloor sedimentary metagenomes.</title>
        <authorList>
            <person name="Kawai M."/>
            <person name="Futagami T."/>
            <person name="Toyoda A."/>
            <person name="Takaki Y."/>
            <person name="Nishi S."/>
            <person name="Hori S."/>
            <person name="Arai W."/>
            <person name="Tsubouchi T."/>
            <person name="Morono Y."/>
            <person name="Uchiyama I."/>
            <person name="Ito T."/>
            <person name="Fujiyama A."/>
            <person name="Inagaki F."/>
            <person name="Takami H."/>
        </authorList>
    </citation>
    <scope>NUCLEOTIDE SEQUENCE</scope>
    <source>
        <strain evidence="1">Expedition CK06-06</strain>
    </source>
</reference>
<dbReference type="EMBL" id="BARV01032936">
    <property type="protein sequence ID" value="GAI39657.1"/>
    <property type="molecule type" value="Genomic_DNA"/>
</dbReference>
<dbReference type="InterPro" id="IPR013436">
    <property type="entry name" value="Mobile_mystery_prot_B"/>
</dbReference>
<dbReference type="SUPFAM" id="SSF140931">
    <property type="entry name" value="Fic-like"/>
    <property type="match status" value="1"/>
</dbReference>
<proteinExistence type="predicted"/>
<comment type="caution">
    <text evidence="1">The sequence shown here is derived from an EMBL/GenBank/DDBJ whole genome shotgun (WGS) entry which is preliminary data.</text>
</comment>